<dbReference type="Proteomes" id="UP001150569">
    <property type="component" value="Unassembled WGS sequence"/>
</dbReference>
<feature type="domain" description="Beta-trefoil DNA-binding" evidence="9">
    <location>
        <begin position="292"/>
        <end position="489"/>
    </location>
</feature>
<keyword evidence="3" id="KW-0805">Transcription regulation</keyword>
<dbReference type="GO" id="GO:0005634">
    <property type="term" value="C:nucleus"/>
    <property type="evidence" value="ECO:0007669"/>
    <property type="project" value="UniProtKB-SubCell"/>
</dbReference>
<dbReference type="InterPro" id="IPR037095">
    <property type="entry name" value="RBP-J/Cbf11_DNA-bd_sf"/>
</dbReference>
<evidence type="ECO:0000259" key="8">
    <source>
        <dbReference type="SMART" id="SM01267"/>
    </source>
</evidence>
<feature type="region of interest" description="Disordered" evidence="7">
    <location>
        <begin position="1"/>
        <end position="29"/>
    </location>
</feature>
<dbReference type="InterPro" id="IPR036358">
    <property type="entry name" value="BTD_sf"/>
</dbReference>
<evidence type="ECO:0000256" key="4">
    <source>
        <dbReference type="ARBA" id="ARBA00023125"/>
    </source>
</evidence>
<dbReference type="Gene3D" id="2.60.40.1450">
    <property type="entry name" value="LAG1, DNA binding domain"/>
    <property type="match status" value="1"/>
</dbReference>
<dbReference type="Pfam" id="PF09270">
    <property type="entry name" value="BTD"/>
    <property type="match status" value="1"/>
</dbReference>
<comment type="similarity">
    <text evidence="2">Belongs to the Su(H) family.</text>
</comment>
<evidence type="ECO:0000259" key="9">
    <source>
        <dbReference type="SMART" id="SM01268"/>
    </source>
</evidence>
<evidence type="ECO:0000256" key="3">
    <source>
        <dbReference type="ARBA" id="ARBA00023015"/>
    </source>
</evidence>
<comment type="subcellular location">
    <subcellularLocation>
        <location evidence="1">Nucleus</location>
    </subcellularLocation>
</comment>
<protein>
    <submittedName>
        <fullName evidence="10">Uncharacterized protein</fullName>
    </submittedName>
</protein>
<evidence type="ECO:0000313" key="10">
    <source>
        <dbReference type="EMBL" id="KAJ1922380.1"/>
    </source>
</evidence>
<dbReference type="SMART" id="SM01267">
    <property type="entry name" value="LAG1_DNAbind"/>
    <property type="match status" value="1"/>
</dbReference>
<dbReference type="OrthoDB" id="5600360at2759"/>
<evidence type="ECO:0000256" key="5">
    <source>
        <dbReference type="ARBA" id="ARBA00023163"/>
    </source>
</evidence>
<name>A0A9W8DTK6_9FUNG</name>
<dbReference type="InterPro" id="IPR040159">
    <property type="entry name" value="CLS_fam"/>
</dbReference>
<accession>A0A9W8DTK6</accession>
<dbReference type="EMBL" id="JANBPT010000398">
    <property type="protein sequence ID" value="KAJ1922380.1"/>
    <property type="molecule type" value="Genomic_DNA"/>
</dbReference>
<evidence type="ECO:0000256" key="6">
    <source>
        <dbReference type="ARBA" id="ARBA00023242"/>
    </source>
</evidence>
<sequence length="688" mass="74038">MDPATHPADPWARSSSPGFKGSVGNPGGPHVVKAADTLETHFHNTRRERFIRSGVDTLLNAAECLPPFSDDLLRQTARDIIALPSPQPARISISSLLTDTDLEPVHLKRPAPPEFDRPAKVRRLPDPLLAPVATLYPVAAAAAPAPPTGPSGLITVSCFHALVAQKSYGSEKRFLCPPPLVTVRGYAHQPLVTDALPFSPELAVAVVNDQGHDTQVRSAVTLDAVGAGVCRHLHVSNMAKSKSFRLRLELPYRPEYAAATASSLPYATFESAPITIISKPSKKTAKARNTSSCILSGSSIALFNRINSQTVRTKFLMVHQDALCARNGTWTAFTISLVAPGGPARPDRHALGTPITYGSHIVLHDPTTGVQTETMIIRKVEKGRLAVGALGPVSQMQKIAFQRLTPPRTAPLYLSSVTDSELDAQPADHGASATPLPTPPLPAPGNSSPPLAAAAATAPLLFLPSATAPPPTPPFVTAPPAEIDDKLCWTVVGITRFDYSFMETEGPARSPITPFPDLAAAPVYRSANHTLELRIITPPLDLRALLHTRQPPILRLRLGTLGLFDSHITLVTPPPAREFIITHELTTQRAPLESSEDPTPAFAMVLTASLPSVADVFRPSDRYHRRPSDPPVRRLPIQMCRLDGVVYDTGFDLVFDNQASFNTDPEWSTGRPGAAFAQLQIRIIKAPR</sequence>
<dbReference type="GO" id="GO:0000978">
    <property type="term" value="F:RNA polymerase II cis-regulatory region sequence-specific DNA binding"/>
    <property type="evidence" value="ECO:0007669"/>
    <property type="project" value="InterPro"/>
</dbReference>
<gene>
    <name evidence="10" type="ORF">IWQ60_006571</name>
</gene>
<evidence type="ECO:0000256" key="7">
    <source>
        <dbReference type="SAM" id="MobiDB-lite"/>
    </source>
</evidence>
<proteinExistence type="inferred from homology"/>
<dbReference type="InterPro" id="IPR008967">
    <property type="entry name" value="p53-like_TF_DNA-bd_sf"/>
</dbReference>
<evidence type="ECO:0000256" key="2">
    <source>
        <dbReference type="ARBA" id="ARBA00009704"/>
    </source>
</evidence>
<dbReference type="PANTHER" id="PTHR10665">
    <property type="entry name" value="RECOMBINING BINDING PROTEIN SUPPRESSOR OF HAIRLESS"/>
    <property type="match status" value="1"/>
</dbReference>
<dbReference type="GO" id="GO:0001228">
    <property type="term" value="F:DNA-binding transcription activator activity, RNA polymerase II-specific"/>
    <property type="evidence" value="ECO:0007669"/>
    <property type="project" value="InterPro"/>
</dbReference>
<comment type="caution">
    <text evidence="10">The sequence shown here is derived from an EMBL/GenBank/DDBJ whole genome shotgun (WGS) entry which is preliminary data.</text>
</comment>
<dbReference type="AlphaFoldDB" id="A0A9W8DTK6"/>
<keyword evidence="11" id="KW-1185">Reference proteome</keyword>
<dbReference type="InterPro" id="IPR015351">
    <property type="entry name" value="RBP-J/Cbf11/Cbf12_DNA-bd"/>
</dbReference>
<dbReference type="Gene3D" id="2.80.10.50">
    <property type="match status" value="1"/>
</dbReference>
<reference evidence="10" key="1">
    <citation type="submission" date="2022-07" db="EMBL/GenBank/DDBJ databases">
        <title>Phylogenomic reconstructions and comparative analyses of Kickxellomycotina fungi.</title>
        <authorList>
            <person name="Reynolds N.K."/>
            <person name="Stajich J.E."/>
            <person name="Barry K."/>
            <person name="Grigoriev I.V."/>
            <person name="Crous P."/>
            <person name="Smith M.E."/>
        </authorList>
    </citation>
    <scope>NUCLEOTIDE SEQUENCE</scope>
    <source>
        <strain evidence="10">RSA 861</strain>
    </source>
</reference>
<organism evidence="10 11">
    <name type="scientific">Tieghemiomyces parasiticus</name>
    <dbReference type="NCBI Taxonomy" id="78921"/>
    <lineage>
        <taxon>Eukaryota</taxon>
        <taxon>Fungi</taxon>
        <taxon>Fungi incertae sedis</taxon>
        <taxon>Zoopagomycota</taxon>
        <taxon>Kickxellomycotina</taxon>
        <taxon>Dimargaritomycetes</taxon>
        <taxon>Dimargaritales</taxon>
        <taxon>Dimargaritaceae</taxon>
        <taxon>Tieghemiomyces</taxon>
    </lineage>
</organism>
<feature type="region of interest" description="Disordered" evidence="7">
    <location>
        <begin position="421"/>
        <end position="451"/>
    </location>
</feature>
<keyword evidence="4" id="KW-0238">DNA-binding</keyword>
<keyword evidence="6" id="KW-0539">Nucleus</keyword>
<dbReference type="InterPro" id="IPR015350">
    <property type="entry name" value="Beta-trefoil_DNA-bd_dom"/>
</dbReference>
<evidence type="ECO:0000256" key="1">
    <source>
        <dbReference type="ARBA" id="ARBA00004123"/>
    </source>
</evidence>
<dbReference type="SUPFAM" id="SSF110217">
    <property type="entry name" value="DNA-binding protein LAG-1 (CSL)"/>
    <property type="match status" value="1"/>
</dbReference>
<dbReference type="SUPFAM" id="SSF49417">
    <property type="entry name" value="p53-like transcription factors"/>
    <property type="match status" value="1"/>
</dbReference>
<keyword evidence="5" id="KW-0804">Transcription</keyword>
<evidence type="ECO:0000313" key="11">
    <source>
        <dbReference type="Proteomes" id="UP001150569"/>
    </source>
</evidence>
<feature type="domain" description="RBP-J/Cbf11/Cbf12 DNA binding" evidence="8">
    <location>
        <begin position="155"/>
        <end position="291"/>
    </location>
</feature>
<dbReference type="Pfam" id="PF09271">
    <property type="entry name" value="LAG1-DNAbind"/>
    <property type="match status" value="1"/>
</dbReference>
<dbReference type="SMART" id="SM01268">
    <property type="entry name" value="BTD"/>
    <property type="match status" value="1"/>
</dbReference>